<dbReference type="GeneID" id="110243892"/>
<evidence type="ECO:0000259" key="4">
    <source>
        <dbReference type="PROSITE" id="PS50837"/>
    </source>
</evidence>
<dbReference type="Pfam" id="PF13516">
    <property type="entry name" value="LRR_6"/>
    <property type="match status" value="2"/>
</dbReference>
<proteinExistence type="predicted"/>
<dbReference type="InterPro" id="IPR001611">
    <property type="entry name" value="Leu-rich_rpt"/>
</dbReference>
<dbReference type="Pfam" id="PF18738">
    <property type="entry name" value="HEPN_DZIP3"/>
    <property type="match status" value="1"/>
</dbReference>
<dbReference type="PANTHER" id="PTHR46844">
    <property type="entry name" value="SLR5058 PROTEIN"/>
    <property type="match status" value="1"/>
</dbReference>
<keyword evidence="2" id="KW-0067">ATP-binding</keyword>
<dbReference type="InterPro" id="IPR032675">
    <property type="entry name" value="LRR_dom_sf"/>
</dbReference>
<evidence type="ECO:0000256" key="2">
    <source>
        <dbReference type="ARBA" id="ARBA00022840"/>
    </source>
</evidence>
<sequence>MATGWSTITKENTNFARLCKLLIDGGTHALRVIFDAKHPPHDLKKHLMDSRIHNILKNLKAKKLLRPEQWNRLYPSVGIATSTGFDITLLSLLLRNICNLPTPVKGWNEEPATGSVNAEDDVVRLRLYRNKLGHISEPALSDADFNKYWNDIETVLLRHGVNKTAIDSLKTQSFETEDKNYYIKCLKEWIADEADRVIHEVKESVTESEKRLLEKVDNVEQKVDQLSSERPSSQPAKSKDVQLYCEKLREAIITQTDDLQPKGMIHAPMKTDDIFTNVVVHHGKERCPEQMQSSGQHPVHRKTLTEIKHCSEIFVHKDENLTFLKTLRAKIRKLRKKNPKRIIVSGEPGIGKTLFSQKLVRDLAKNSISIPDAEYTYLIPFRLLNSLDKELSLQELLNLSPLLNEATMIDDALMEYFSQHSEKLLIVLDGFDEYKNRDNILKDDEGPNDSKAKMPVTALVSKLIQKKILSNAVITVTSRPGEADELNQKIHFDRYVEISGFSEQQVIEFVEKYFSTKPEEVKNMALSKVKESAHYISFGRVPFRCLLILRLVSLRCLHEFGQDKRLTRQELNTNRDYRYWSSDGLIGLLGVTDTDWDGIAMLVESTATSISSPPHTLSIGDSPITITGIKRLMSSLSTNCSITRLELWLCNLNDEHVKCLCKDLQKTKITELDLDGNKITDGGVYDIMVHLPSNLTELDLSRNNISAKCKKKSRQFCSDKYPGLELYI</sequence>
<feature type="coiled-coil region" evidence="3">
    <location>
        <begin position="202"/>
        <end position="229"/>
    </location>
</feature>
<dbReference type="GO" id="GO:0005524">
    <property type="term" value="F:ATP binding"/>
    <property type="evidence" value="ECO:0007669"/>
    <property type="project" value="UniProtKB-KW"/>
</dbReference>
<dbReference type="KEGG" id="epa:110243892"/>
<evidence type="ECO:0000256" key="1">
    <source>
        <dbReference type="ARBA" id="ARBA00022741"/>
    </source>
</evidence>
<dbReference type="Pfam" id="PF05729">
    <property type="entry name" value="NACHT"/>
    <property type="match status" value="1"/>
</dbReference>
<keyword evidence="6" id="KW-1185">Reference proteome</keyword>
<dbReference type="InterPro" id="IPR007111">
    <property type="entry name" value="NACHT_NTPase"/>
</dbReference>
<dbReference type="AlphaFoldDB" id="A0A913XKM5"/>
<accession>A0A913XKM5</accession>
<dbReference type="Gene3D" id="3.40.50.300">
    <property type="entry name" value="P-loop containing nucleotide triphosphate hydrolases"/>
    <property type="match status" value="1"/>
</dbReference>
<dbReference type="EnsemblMetazoa" id="XM_021050045.1">
    <property type="protein sequence ID" value="XP_020905704.1"/>
    <property type="gene ID" value="LOC110243892"/>
</dbReference>
<keyword evidence="3" id="KW-0175">Coiled coil</keyword>
<feature type="domain" description="NACHT" evidence="4">
    <location>
        <begin position="340"/>
        <end position="481"/>
    </location>
</feature>
<dbReference type="Proteomes" id="UP000887567">
    <property type="component" value="Unplaced"/>
</dbReference>
<dbReference type="InterPro" id="IPR041249">
    <property type="entry name" value="HEPN_DZIP3"/>
</dbReference>
<keyword evidence="1" id="KW-0547">Nucleotide-binding</keyword>
<name>A0A913XKM5_EXADI</name>
<dbReference type="SUPFAM" id="SSF52540">
    <property type="entry name" value="P-loop containing nucleoside triphosphate hydrolases"/>
    <property type="match status" value="1"/>
</dbReference>
<evidence type="ECO:0000256" key="3">
    <source>
        <dbReference type="SAM" id="Coils"/>
    </source>
</evidence>
<dbReference type="InterPro" id="IPR027417">
    <property type="entry name" value="P-loop_NTPase"/>
</dbReference>
<dbReference type="Gene3D" id="3.80.10.10">
    <property type="entry name" value="Ribonuclease Inhibitor"/>
    <property type="match status" value="1"/>
</dbReference>
<dbReference type="PANTHER" id="PTHR46844:SF1">
    <property type="entry name" value="SLR5058 PROTEIN"/>
    <property type="match status" value="1"/>
</dbReference>
<reference evidence="5" key="1">
    <citation type="submission" date="2022-11" db="UniProtKB">
        <authorList>
            <consortium name="EnsemblMetazoa"/>
        </authorList>
    </citation>
    <scope>IDENTIFICATION</scope>
</reference>
<dbReference type="OrthoDB" id="5985050at2759"/>
<protein>
    <recommendedName>
        <fullName evidence="4">NACHT domain-containing protein</fullName>
    </recommendedName>
</protein>
<evidence type="ECO:0000313" key="6">
    <source>
        <dbReference type="Proteomes" id="UP000887567"/>
    </source>
</evidence>
<evidence type="ECO:0000313" key="5">
    <source>
        <dbReference type="EnsemblMetazoa" id="XP_020905704.1"/>
    </source>
</evidence>
<organism evidence="5 6">
    <name type="scientific">Exaiptasia diaphana</name>
    <name type="common">Tropical sea anemone</name>
    <name type="synonym">Aiptasia pulchella</name>
    <dbReference type="NCBI Taxonomy" id="2652724"/>
    <lineage>
        <taxon>Eukaryota</taxon>
        <taxon>Metazoa</taxon>
        <taxon>Cnidaria</taxon>
        <taxon>Anthozoa</taxon>
        <taxon>Hexacorallia</taxon>
        <taxon>Actiniaria</taxon>
        <taxon>Aiptasiidae</taxon>
        <taxon>Exaiptasia</taxon>
    </lineage>
</organism>
<dbReference type="PROSITE" id="PS50837">
    <property type="entry name" value="NACHT"/>
    <property type="match status" value="1"/>
</dbReference>
<dbReference type="RefSeq" id="XP_020905704.1">
    <property type="nucleotide sequence ID" value="XM_021050045.1"/>
</dbReference>
<dbReference type="SUPFAM" id="SSF52047">
    <property type="entry name" value="RNI-like"/>
    <property type="match status" value="1"/>
</dbReference>